<dbReference type="AlphaFoldDB" id="A0A5K3F7L7"/>
<proteinExistence type="predicted"/>
<feature type="chain" id="PRO_5024305810" evidence="1">
    <location>
        <begin position="17"/>
        <end position="238"/>
    </location>
</feature>
<organism evidence="3">
    <name type="scientific">Mesocestoides corti</name>
    <name type="common">Flatworm</name>
    <dbReference type="NCBI Taxonomy" id="53468"/>
    <lineage>
        <taxon>Eukaryota</taxon>
        <taxon>Metazoa</taxon>
        <taxon>Spiralia</taxon>
        <taxon>Lophotrochozoa</taxon>
        <taxon>Platyhelminthes</taxon>
        <taxon>Cestoda</taxon>
        <taxon>Eucestoda</taxon>
        <taxon>Cyclophyllidea</taxon>
        <taxon>Mesocestoididae</taxon>
        <taxon>Mesocestoides</taxon>
    </lineage>
</organism>
<protein>
    <submittedName>
        <fullName evidence="3">SCP domain-containing protein</fullName>
    </submittedName>
</protein>
<dbReference type="SUPFAM" id="SSF55797">
    <property type="entry name" value="PR-1-like"/>
    <property type="match status" value="1"/>
</dbReference>
<dbReference type="WBParaSite" id="MCU_005387-RA">
    <property type="protein sequence ID" value="MCU_005387-RA"/>
    <property type="gene ID" value="MCU_005387"/>
</dbReference>
<dbReference type="Gene3D" id="3.40.33.10">
    <property type="entry name" value="CAP"/>
    <property type="match status" value="1"/>
</dbReference>
<feature type="signal peptide" evidence="1">
    <location>
        <begin position="1"/>
        <end position="16"/>
    </location>
</feature>
<dbReference type="PANTHER" id="PTHR10334">
    <property type="entry name" value="CYSTEINE-RICH SECRETORY PROTEIN-RELATED"/>
    <property type="match status" value="1"/>
</dbReference>
<accession>A0A5K3F7L7</accession>
<evidence type="ECO:0000256" key="1">
    <source>
        <dbReference type="SAM" id="SignalP"/>
    </source>
</evidence>
<name>A0A5K3F7L7_MESCO</name>
<dbReference type="InterPro" id="IPR014044">
    <property type="entry name" value="CAP_dom"/>
</dbReference>
<sequence length="238" mass="27160">MLKLVCITALLWKSLAEVPSEQEREYILKLHTDLREQVDPPASNMLMLSYSFELEKLANAHVARCTSSSPDGQKQPEYNGLGLVTKVGEQNKLSSFEELSILNHERLQYDYETNSCKEWCYFYKQAVWANNSEIGCAKHSCISGDNGKSYRYRVACLYRYTGNIIKALPYERGESCTRCPKKYVCEQNQCAKQSAQRSTSSSKASAPTRPSALGFFNAAVLILFFLQHRNWIILIYYA</sequence>
<keyword evidence="1" id="KW-0732">Signal</keyword>
<dbReference type="InterPro" id="IPR035940">
    <property type="entry name" value="CAP_sf"/>
</dbReference>
<reference evidence="3" key="1">
    <citation type="submission" date="2019-11" db="UniProtKB">
        <authorList>
            <consortium name="WormBaseParasite"/>
        </authorList>
    </citation>
    <scope>IDENTIFICATION</scope>
</reference>
<dbReference type="Pfam" id="PF00188">
    <property type="entry name" value="CAP"/>
    <property type="match status" value="1"/>
</dbReference>
<feature type="domain" description="SCP" evidence="2">
    <location>
        <begin position="22"/>
        <end position="166"/>
    </location>
</feature>
<evidence type="ECO:0000313" key="3">
    <source>
        <dbReference type="WBParaSite" id="MCU_005387-RA"/>
    </source>
</evidence>
<dbReference type="InterPro" id="IPR001283">
    <property type="entry name" value="CRISP-related"/>
</dbReference>
<evidence type="ECO:0000259" key="2">
    <source>
        <dbReference type="SMART" id="SM00198"/>
    </source>
</evidence>
<dbReference type="SMART" id="SM00198">
    <property type="entry name" value="SCP"/>
    <property type="match status" value="1"/>
</dbReference>